<dbReference type="Proteomes" id="UP000192491">
    <property type="component" value="Unassembled WGS sequence"/>
</dbReference>
<protein>
    <submittedName>
        <fullName evidence="2">Uncharacterized protein</fullName>
    </submittedName>
</protein>
<gene>
    <name evidence="2" type="ORF">BWK73_47025</name>
</gene>
<dbReference type="EMBL" id="MTEJ01000602">
    <property type="protein sequence ID" value="OQX01163.1"/>
    <property type="molecule type" value="Genomic_DNA"/>
</dbReference>
<reference evidence="2 3" key="1">
    <citation type="submission" date="2017-01" db="EMBL/GenBank/DDBJ databases">
        <title>Novel large sulfur bacteria in the metagenomes of groundwater-fed chemosynthetic microbial mats in the Lake Huron basin.</title>
        <authorList>
            <person name="Sharrar A.M."/>
            <person name="Flood B.E."/>
            <person name="Bailey J.V."/>
            <person name="Jones D.S."/>
            <person name="Biddanda B."/>
            <person name="Ruberg S.A."/>
            <person name="Marcus D.N."/>
            <person name="Dick G.J."/>
        </authorList>
    </citation>
    <scope>NUCLEOTIDE SEQUENCE [LARGE SCALE GENOMIC DNA]</scope>
    <source>
        <strain evidence="2">A8</strain>
    </source>
</reference>
<comment type="caution">
    <text evidence="2">The sequence shown here is derived from an EMBL/GenBank/DDBJ whole genome shotgun (WGS) entry which is preliminary data.</text>
</comment>
<proteinExistence type="predicted"/>
<evidence type="ECO:0000256" key="1">
    <source>
        <dbReference type="SAM" id="MobiDB-lite"/>
    </source>
</evidence>
<feature type="region of interest" description="Disordered" evidence="1">
    <location>
        <begin position="92"/>
        <end position="126"/>
    </location>
</feature>
<evidence type="ECO:0000313" key="2">
    <source>
        <dbReference type="EMBL" id="OQX01163.1"/>
    </source>
</evidence>
<dbReference type="AlphaFoldDB" id="A0A1Y1QAF0"/>
<accession>A0A1Y1QAF0</accession>
<feature type="compositionally biased region" description="Basic residues" evidence="1">
    <location>
        <begin position="111"/>
        <end position="126"/>
    </location>
</feature>
<organism evidence="2 3">
    <name type="scientific">Thiothrix lacustris</name>
    <dbReference type="NCBI Taxonomy" id="525917"/>
    <lineage>
        <taxon>Bacteria</taxon>
        <taxon>Pseudomonadati</taxon>
        <taxon>Pseudomonadota</taxon>
        <taxon>Gammaproteobacteria</taxon>
        <taxon>Thiotrichales</taxon>
        <taxon>Thiotrichaceae</taxon>
        <taxon>Thiothrix</taxon>
    </lineage>
</organism>
<sequence>MVLGGQNGIAGLRALANDEQVDARHPGAGKLAAIENAPGTYVKSRLGESTPVLETTVLPEVAQEVAAPETPVPAVVVEATPEATPVVTEATPDAAPSVMDAEAAPVAAAPKAKKAPAKKPAKPKKV</sequence>
<evidence type="ECO:0000313" key="3">
    <source>
        <dbReference type="Proteomes" id="UP000192491"/>
    </source>
</evidence>
<name>A0A1Y1QAF0_9GAMM</name>